<evidence type="ECO:0000313" key="2">
    <source>
        <dbReference type="Proteomes" id="UP001162060"/>
    </source>
</evidence>
<proteinExistence type="predicted"/>
<evidence type="ECO:0008006" key="3">
    <source>
        <dbReference type="Google" id="ProtNLM"/>
    </source>
</evidence>
<sequence>MTTNPVNHGQAKHIKIKYHYIRNEVKRGKVKLDSCETTNILADSKTKGLLEHATKT</sequence>
<reference evidence="1" key="1">
    <citation type="submission" date="2024-01" db="EMBL/GenBank/DDBJ databases">
        <authorList>
            <person name="Webb A."/>
        </authorList>
    </citation>
    <scope>NUCLEOTIDE SEQUENCE</scope>
    <source>
        <strain evidence="1">Pm1</strain>
    </source>
</reference>
<comment type="caution">
    <text evidence="1">The sequence shown here is derived from an EMBL/GenBank/DDBJ whole genome shotgun (WGS) entry which is preliminary data.</text>
</comment>
<protein>
    <recommendedName>
        <fullName evidence="3">Copia protein</fullName>
    </recommendedName>
</protein>
<evidence type="ECO:0000313" key="1">
    <source>
        <dbReference type="EMBL" id="CAK7934290.1"/>
    </source>
</evidence>
<dbReference type="Proteomes" id="UP001162060">
    <property type="component" value="Unassembled WGS sequence"/>
</dbReference>
<accession>A0AAV1ULI3</accession>
<dbReference type="EMBL" id="CAKLBY020000203">
    <property type="protein sequence ID" value="CAK7934290.1"/>
    <property type="molecule type" value="Genomic_DNA"/>
</dbReference>
<organism evidence="1 2">
    <name type="scientific">Peronospora matthiolae</name>
    <dbReference type="NCBI Taxonomy" id="2874970"/>
    <lineage>
        <taxon>Eukaryota</taxon>
        <taxon>Sar</taxon>
        <taxon>Stramenopiles</taxon>
        <taxon>Oomycota</taxon>
        <taxon>Peronosporomycetes</taxon>
        <taxon>Peronosporales</taxon>
        <taxon>Peronosporaceae</taxon>
        <taxon>Peronospora</taxon>
    </lineage>
</organism>
<gene>
    <name evidence="1" type="ORF">PM001_LOCUS19440</name>
</gene>
<name>A0AAV1ULI3_9STRA</name>
<dbReference type="AlphaFoldDB" id="A0AAV1ULI3"/>